<dbReference type="RefSeq" id="WP_241936501.1">
    <property type="nucleotide sequence ID" value="NZ_JALBGC010000003.1"/>
</dbReference>
<evidence type="ECO:0000256" key="2">
    <source>
        <dbReference type="ARBA" id="ARBA00022475"/>
    </source>
</evidence>
<evidence type="ECO:0000256" key="1">
    <source>
        <dbReference type="ARBA" id="ARBA00004651"/>
    </source>
</evidence>
<dbReference type="GO" id="GO:0005886">
    <property type="term" value="C:plasma membrane"/>
    <property type="evidence" value="ECO:0007669"/>
    <property type="project" value="UniProtKB-SubCell"/>
</dbReference>
<dbReference type="AlphaFoldDB" id="A0A9X1VH95"/>
<feature type="transmembrane region" description="Helical" evidence="8">
    <location>
        <begin position="337"/>
        <end position="358"/>
    </location>
</feature>
<comment type="caution">
    <text evidence="9">The sequence shown here is derived from an EMBL/GenBank/DDBJ whole genome shotgun (WGS) entry which is preliminary data.</text>
</comment>
<dbReference type="InterPro" id="IPR050297">
    <property type="entry name" value="LipidA_mod_glycosyltrf_83"/>
</dbReference>
<keyword evidence="2" id="KW-1003">Cell membrane</keyword>
<feature type="transmembrane region" description="Helical" evidence="8">
    <location>
        <begin position="163"/>
        <end position="182"/>
    </location>
</feature>
<evidence type="ECO:0000256" key="7">
    <source>
        <dbReference type="ARBA" id="ARBA00023136"/>
    </source>
</evidence>
<evidence type="ECO:0000313" key="10">
    <source>
        <dbReference type="Proteomes" id="UP001139193"/>
    </source>
</evidence>
<keyword evidence="6 8" id="KW-1133">Transmembrane helix</keyword>
<organism evidence="9 10">
    <name type="scientific">Hymenobacter cyanobacteriorum</name>
    <dbReference type="NCBI Taxonomy" id="2926463"/>
    <lineage>
        <taxon>Bacteria</taxon>
        <taxon>Pseudomonadati</taxon>
        <taxon>Bacteroidota</taxon>
        <taxon>Cytophagia</taxon>
        <taxon>Cytophagales</taxon>
        <taxon>Hymenobacteraceae</taxon>
        <taxon>Hymenobacter</taxon>
    </lineage>
</organism>
<feature type="transmembrane region" description="Helical" evidence="8">
    <location>
        <begin position="112"/>
        <end position="130"/>
    </location>
</feature>
<dbReference type="GO" id="GO:0009103">
    <property type="term" value="P:lipopolysaccharide biosynthetic process"/>
    <property type="evidence" value="ECO:0007669"/>
    <property type="project" value="UniProtKB-ARBA"/>
</dbReference>
<keyword evidence="4" id="KW-0808">Transferase</keyword>
<evidence type="ECO:0008006" key="11">
    <source>
        <dbReference type="Google" id="ProtNLM"/>
    </source>
</evidence>
<gene>
    <name evidence="9" type="ORF">MON38_12475</name>
</gene>
<reference evidence="9" key="1">
    <citation type="submission" date="2022-03" db="EMBL/GenBank/DDBJ databases">
        <title>Bacterial whole genome sequence for Hymenobacter sp. DH14.</title>
        <authorList>
            <person name="Le V."/>
        </authorList>
    </citation>
    <scope>NUCLEOTIDE SEQUENCE</scope>
    <source>
        <strain evidence="9">DH14</strain>
    </source>
</reference>
<evidence type="ECO:0000256" key="4">
    <source>
        <dbReference type="ARBA" id="ARBA00022679"/>
    </source>
</evidence>
<sequence>MPDFSSSSPIQRWVVPAFFAMVLVLGLSIFRDFGFSIDENQQRDTGMVSLKHVAQKISPEWVKKDPNFERYSVPLAEYTDRDYGVAFETSVSYVERLLQIEEVRHKFWLRHLFTFLVSFGGLIAVYQLAARRFQDWRIGLLAASWLLLSPRLFAESFYNDKDLVFMALFAIATNTAVRLLRRPTAGRVWWHALACAITIDVRIMGILVPAATVALLGWRAVRHEISWPRVLTLLASYGALTAVLVVAFWPYLWASPVVNFFEAFRNMAAFRWGGVVLYQGEMVRATDLPWHYAPVWLGITTPVLYVGSGLLGIGLVLRELLRQRWRLWANDDQLQDLLFLGLGLGPLLVVIALHSVLYDGWRQLYFVYPAFLLLAVRGWVAALNWQPGWPQWRRLVYGVTAISAAVIGVQMIAMHPLQMVYFNVLAGSNVAERFEMDYWGLGYQEDLAYIAEHDSRTGIKVYSPPPTPAVMSLQMLPDEQRKRMQIVDQEEGADYVITNYRWHPQPYPYLPGAEVYQLRADGRRVHSIFQLRW</sequence>
<dbReference type="Proteomes" id="UP001139193">
    <property type="component" value="Unassembled WGS sequence"/>
</dbReference>
<keyword evidence="3" id="KW-0328">Glycosyltransferase</keyword>
<protein>
    <recommendedName>
        <fullName evidence="11">Glycosyltransferase RgtA/B/C/D-like domain-containing protein</fullName>
    </recommendedName>
</protein>
<keyword evidence="10" id="KW-1185">Reference proteome</keyword>
<evidence type="ECO:0000256" key="3">
    <source>
        <dbReference type="ARBA" id="ARBA00022676"/>
    </source>
</evidence>
<feature type="transmembrane region" description="Helical" evidence="8">
    <location>
        <begin position="12"/>
        <end position="30"/>
    </location>
</feature>
<keyword evidence="7 8" id="KW-0472">Membrane</keyword>
<evidence type="ECO:0000256" key="5">
    <source>
        <dbReference type="ARBA" id="ARBA00022692"/>
    </source>
</evidence>
<keyword evidence="5 8" id="KW-0812">Transmembrane</keyword>
<dbReference type="EMBL" id="JALBGC010000003">
    <property type="protein sequence ID" value="MCI1188237.1"/>
    <property type="molecule type" value="Genomic_DNA"/>
</dbReference>
<evidence type="ECO:0000256" key="6">
    <source>
        <dbReference type="ARBA" id="ARBA00022989"/>
    </source>
</evidence>
<evidence type="ECO:0000256" key="8">
    <source>
        <dbReference type="SAM" id="Phobius"/>
    </source>
</evidence>
<accession>A0A9X1VH95</accession>
<feature type="transmembrane region" description="Helical" evidence="8">
    <location>
        <begin position="364"/>
        <end position="383"/>
    </location>
</feature>
<dbReference type="PANTHER" id="PTHR33908">
    <property type="entry name" value="MANNOSYLTRANSFERASE YKCB-RELATED"/>
    <property type="match status" value="1"/>
</dbReference>
<feature type="transmembrane region" description="Helical" evidence="8">
    <location>
        <begin position="188"/>
        <end position="218"/>
    </location>
</feature>
<comment type="subcellular location">
    <subcellularLocation>
        <location evidence="1">Cell membrane</location>
        <topology evidence="1">Multi-pass membrane protein</topology>
    </subcellularLocation>
</comment>
<dbReference type="GO" id="GO:0016763">
    <property type="term" value="F:pentosyltransferase activity"/>
    <property type="evidence" value="ECO:0007669"/>
    <property type="project" value="TreeGrafter"/>
</dbReference>
<feature type="transmembrane region" description="Helical" evidence="8">
    <location>
        <begin position="395"/>
        <end position="413"/>
    </location>
</feature>
<feature type="transmembrane region" description="Helical" evidence="8">
    <location>
        <begin position="230"/>
        <end position="252"/>
    </location>
</feature>
<evidence type="ECO:0000313" key="9">
    <source>
        <dbReference type="EMBL" id="MCI1188237.1"/>
    </source>
</evidence>
<feature type="transmembrane region" description="Helical" evidence="8">
    <location>
        <begin position="295"/>
        <end position="317"/>
    </location>
</feature>
<dbReference type="PANTHER" id="PTHR33908:SF11">
    <property type="entry name" value="MEMBRANE PROTEIN"/>
    <property type="match status" value="1"/>
</dbReference>
<proteinExistence type="predicted"/>
<name>A0A9X1VH95_9BACT</name>